<dbReference type="InterPro" id="IPR001647">
    <property type="entry name" value="HTH_TetR"/>
</dbReference>
<dbReference type="PRINTS" id="PR00455">
    <property type="entry name" value="HTHTETR"/>
</dbReference>
<dbReference type="RefSeq" id="WP_379892438.1">
    <property type="nucleotide sequence ID" value="NZ_CBCSCT010000009.1"/>
</dbReference>
<dbReference type="InterPro" id="IPR050109">
    <property type="entry name" value="HTH-type_TetR-like_transc_reg"/>
</dbReference>
<evidence type="ECO:0000256" key="2">
    <source>
        <dbReference type="ARBA" id="ARBA00023125"/>
    </source>
</evidence>
<dbReference type="PROSITE" id="PS01081">
    <property type="entry name" value="HTH_TETR_1"/>
    <property type="match status" value="1"/>
</dbReference>
<dbReference type="InterPro" id="IPR023772">
    <property type="entry name" value="DNA-bd_HTH_TetR-type_CS"/>
</dbReference>
<feature type="domain" description="HTH tetR-type" evidence="5">
    <location>
        <begin position="6"/>
        <end position="66"/>
    </location>
</feature>
<accession>A0ABW1IKD7</accession>
<name>A0ABW1IKD7_9BACL</name>
<feature type="DNA-binding region" description="H-T-H motif" evidence="4">
    <location>
        <begin position="29"/>
        <end position="48"/>
    </location>
</feature>
<dbReference type="InterPro" id="IPR036271">
    <property type="entry name" value="Tet_transcr_reg_TetR-rel_C_sf"/>
</dbReference>
<reference evidence="7" key="1">
    <citation type="journal article" date="2019" name="Int. J. Syst. Evol. Microbiol.">
        <title>The Global Catalogue of Microorganisms (GCM) 10K type strain sequencing project: providing services to taxonomists for standard genome sequencing and annotation.</title>
        <authorList>
            <consortium name="The Broad Institute Genomics Platform"/>
            <consortium name="The Broad Institute Genome Sequencing Center for Infectious Disease"/>
            <person name="Wu L."/>
            <person name="Ma J."/>
        </authorList>
    </citation>
    <scope>NUCLEOTIDE SEQUENCE [LARGE SCALE GENOMIC DNA]</scope>
    <source>
        <strain evidence="7">CCM 8749</strain>
    </source>
</reference>
<dbReference type="SUPFAM" id="SSF46689">
    <property type="entry name" value="Homeodomain-like"/>
    <property type="match status" value="1"/>
</dbReference>
<evidence type="ECO:0000256" key="3">
    <source>
        <dbReference type="ARBA" id="ARBA00023163"/>
    </source>
</evidence>
<keyword evidence="7" id="KW-1185">Reference proteome</keyword>
<dbReference type="Gene3D" id="1.10.357.10">
    <property type="entry name" value="Tetracycline Repressor, domain 2"/>
    <property type="match status" value="1"/>
</dbReference>
<organism evidence="6 7">
    <name type="scientific">Marinicrinis lubricantis</name>
    <dbReference type="NCBI Taxonomy" id="2086470"/>
    <lineage>
        <taxon>Bacteria</taxon>
        <taxon>Bacillati</taxon>
        <taxon>Bacillota</taxon>
        <taxon>Bacilli</taxon>
        <taxon>Bacillales</taxon>
        <taxon>Paenibacillaceae</taxon>
    </lineage>
</organism>
<gene>
    <name evidence="6" type="ORF">ACFPXP_03600</name>
</gene>
<evidence type="ECO:0000259" key="5">
    <source>
        <dbReference type="PROSITE" id="PS50977"/>
    </source>
</evidence>
<comment type="caution">
    <text evidence="6">The sequence shown here is derived from an EMBL/GenBank/DDBJ whole genome shotgun (WGS) entry which is preliminary data.</text>
</comment>
<keyword evidence="3" id="KW-0804">Transcription</keyword>
<dbReference type="Proteomes" id="UP001596250">
    <property type="component" value="Unassembled WGS sequence"/>
</dbReference>
<keyword evidence="2 4" id="KW-0238">DNA-binding</keyword>
<dbReference type="EMBL" id="JBHSQV010000027">
    <property type="protein sequence ID" value="MFC5985521.1"/>
    <property type="molecule type" value="Genomic_DNA"/>
</dbReference>
<dbReference type="SUPFAM" id="SSF48498">
    <property type="entry name" value="Tetracyclin repressor-like, C-terminal domain"/>
    <property type="match status" value="1"/>
</dbReference>
<evidence type="ECO:0000256" key="1">
    <source>
        <dbReference type="ARBA" id="ARBA00023015"/>
    </source>
</evidence>
<dbReference type="InterPro" id="IPR009057">
    <property type="entry name" value="Homeodomain-like_sf"/>
</dbReference>
<dbReference type="Pfam" id="PF00440">
    <property type="entry name" value="TetR_N"/>
    <property type="match status" value="1"/>
</dbReference>
<proteinExistence type="predicted"/>
<dbReference type="PANTHER" id="PTHR30055:SF234">
    <property type="entry name" value="HTH-TYPE TRANSCRIPTIONAL REGULATOR BETI"/>
    <property type="match status" value="1"/>
</dbReference>
<protein>
    <submittedName>
        <fullName evidence="6">TetR family transcriptional regulator</fullName>
    </submittedName>
</protein>
<evidence type="ECO:0000313" key="6">
    <source>
        <dbReference type="EMBL" id="MFC5985521.1"/>
    </source>
</evidence>
<dbReference type="PANTHER" id="PTHR30055">
    <property type="entry name" value="HTH-TYPE TRANSCRIPTIONAL REGULATOR RUTR"/>
    <property type="match status" value="1"/>
</dbReference>
<dbReference type="PROSITE" id="PS50977">
    <property type="entry name" value="HTH_TETR_2"/>
    <property type="match status" value="1"/>
</dbReference>
<evidence type="ECO:0000256" key="4">
    <source>
        <dbReference type="PROSITE-ProRule" id="PRU00335"/>
    </source>
</evidence>
<keyword evidence="1" id="KW-0805">Transcription regulation</keyword>
<dbReference type="Gene3D" id="1.10.10.60">
    <property type="entry name" value="Homeodomain-like"/>
    <property type="match status" value="1"/>
</dbReference>
<sequence>MTATEHDVKTRILLAAKKLFAAQGYDRTSIRQICEAADANVALVSYHFGGKEQLFYSLFATFLPNRLIQQFSPEQMDPVAGLRYVIEGITTLRLSDPQLISIMQQEIALMSERVEVIREHAFPIWRKLRQLLENGRNQGLFHFRSLDHTLLMVLGTVFIHKQKEYFAPLMTEGEASFEDVVEDTLHFILCGLGYVRK</sequence>
<evidence type="ECO:0000313" key="7">
    <source>
        <dbReference type="Proteomes" id="UP001596250"/>
    </source>
</evidence>